<comment type="subcellular location">
    <subcellularLocation>
        <location evidence="1">Membrane</location>
    </subcellularLocation>
</comment>
<dbReference type="PANTHER" id="PTHR48010">
    <property type="entry name" value="OS05G0588300 PROTEIN"/>
    <property type="match status" value="1"/>
</dbReference>
<name>A0ABD1AMH6_CARAN</name>
<evidence type="ECO:0000256" key="3">
    <source>
        <dbReference type="ARBA" id="ARBA00022614"/>
    </source>
</evidence>
<dbReference type="PROSITE" id="PS00107">
    <property type="entry name" value="PROTEIN_KINASE_ATP"/>
    <property type="match status" value="1"/>
</dbReference>
<evidence type="ECO:0000256" key="14">
    <source>
        <dbReference type="SAM" id="SignalP"/>
    </source>
</evidence>
<evidence type="ECO:0000256" key="12">
    <source>
        <dbReference type="PROSITE-ProRule" id="PRU10141"/>
    </source>
</evidence>
<evidence type="ECO:0000259" key="15">
    <source>
        <dbReference type="PROSITE" id="PS50011"/>
    </source>
</evidence>
<comment type="caution">
    <text evidence="16">The sequence shown here is derived from an EMBL/GenBank/DDBJ whole genome shotgun (WGS) entry which is preliminary data.</text>
</comment>
<evidence type="ECO:0000256" key="1">
    <source>
        <dbReference type="ARBA" id="ARBA00004370"/>
    </source>
</evidence>
<keyword evidence="4 13" id="KW-0812">Transmembrane</keyword>
<accession>A0ABD1AMH6</accession>
<dbReference type="PANTHER" id="PTHR48010:SF76">
    <property type="entry name" value="INACTIVE RECEPTOR KINASE RLK902-RELATED"/>
    <property type="match status" value="1"/>
</dbReference>
<evidence type="ECO:0000256" key="6">
    <source>
        <dbReference type="ARBA" id="ARBA00022737"/>
    </source>
</evidence>
<evidence type="ECO:0000256" key="7">
    <source>
        <dbReference type="ARBA" id="ARBA00022741"/>
    </source>
</evidence>
<evidence type="ECO:0000256" key="8">
    <source>
        <dbReference type="ARBA" id="ARBA00022840"/>
    </source>
</evidence>
<keyword evidence="5 14" id="KW-0732">Signal</keyword>
<dbReference type="SUPFAM" id="SSF56112">
    <property type="entry name" value="Protein kinase-like (PK-like)"/>
    <property type="match status" value="1"/>
</dbReference>
<dbReference type="InterPro" id="IPR000719">
    <property type="entry name" value="Prot_kinase_dom"/>
</dbReference>
<dbReference type="Gene3D" id="3.30.200.20">
    <property type="entry name" value="Phosphorylase Kinase, domain 1"/>
    <property type="match status" value="1"/>
</dbReference>
<dbReference type="FunFam" id="3.30.200.20:FF:000307">
    <property type="entry name" value="pollen receptor-like kinase 1"/>
    <property type="match status" value="1"/>
</dbReference>
<dbReference type="InterPro" id="IPR001611">
    <property type="entry name" value="Leu-rich_rpt"/>
</dbReference>
<keyword evidence="3" id="KW-0433">Leucine-rich repeat</keyword>
<keyword evidence="16" id="KW-0808">Transferase</keyword>
<keyword evidence="17" id="KW-1185">Reference proteome</keyword>
<keyword evidence="6" id="KW-0677">Repeat</keyword>
<protein>
    <submittedName>
        <fullName evidence="16">Inactive receptor kinase</fullName>
    </submittedName>
</protein>
<dbReference type="Pfam" id="PF08263">
    <property type="entry name" value="LRRNT_2"/>
    <property type="match status" value="1"/>
</dbReference>
<dbReference type="PROSITE" id="PS50011">
    <property type="entry name" value="PROTEIN_KINASE_DOM"/>
    <property type="match status" value="1"/>
</dbReference>
<keyword evidence="9 13" id="KW-1133">Transmembrane helix</keyword>
<evidence type="ECO:0000313" key="16">
    <source>
        <dbReference type="EMBL" id="KAL1202710.1"/>
    </source>
</evidence>
<keyword evidence="2" id="KW-0597">Phosphoprotein</keyword>
<dbReference type="AlphaFoldDB" id="A0ABD1AMH6"/>
<organism evidence="16 17">
    <name type="scientific">Cardamine amara subsp. amara</name>
    <dbReference type="NCBI Taxonomy" id="228776"/>
    <lineage>
        <taxon>Eukaryota</taxon>
        <taxon>Viridiplantae</taxon>
        <taxon>Streptophyta</taxon>
        <taxon>Embryophyta</taxon>
        <taxon>Tracheophyta</taxon>
        <taxon>Spermatophyta</taxon>
        <taxon>Magnoliopsida</taxon>
        <taxon>eudicotyledons</taxon>
        <taxon>Gunneridae</taxon>
        <taxon>Pentapetalae</taxon>
        <taxon>rosids</taxon>
        <taxon>malvids</taxon>
        <taxon>Brassicales</taxon>
        <taxon>Brassicaceae</taxon>
        <taxon>Cardamineae</taxon>
        <taxon>Cardamine</taxon>
    </lineage>
</organism>
<feature type="binding site" evidence="12">
    <location>
        <position position="393"/>
    </location>
    <ligand>
        <name>ATP</name>
        <dbReference type="ChEBI" id="CHEBI:30616"/>
    </ligand>
</feature>
<dbReference type="GO" id="GO:0016301">
    <property type="term" value="F:kinase activity"/>
    <property type="evidence" value="ECO:0007669"/>
    <property type="project" value="UniProtKB-KW"/>
</dbReference>
<dbReference type="Gene3D" id="3.80.10.10">
    <property type="entry name" value="Ribonuclease Inhibitor"/>
    <property type="match status" value="1"/>
</dbReference>
<dbReference type="EMBL" id="JBANAX010000571">
    <property type="protein sequence ID" value="KAL1202710.1"/>
    <property type="molecule type" value="Genomic_DNA"/>
</dbReference>
<dbReference type="SUPFAM" id="SSF52058">
    <property type="entry name" value="L domain-like"/>
    <property type="match status" value="1"/>
</dbReference>
<dbReference type="InterPro" id="IPR050994">
    <property type="entry name" value="At_inactive_RLKs"/>
</dbReference>
<keyword evidence="7 12" id="KW-0547">Nucleotide-binding</keyword>
<evidence type="ECO:0000256" key="10">
    <source>
        <dbReference type="ARBA" id="ARBA00023136"/>
    </source>
</evidence>
<feature type="chain" id="PRO_5044868522" evidence="14">
    <location>
        <begin position="29"/>
        <end position="647"/>
    </location>
</feature>
<feature type="domain" description="Protein kinase" evidence="15">
    <location>
        <begin position="365"/>
        <end position="639"/>
    </location>
</feature>
<evidence type="ECO:0000313" key="17">
    <source>
        <dbReference type="Proteomes" id="UP001558713"/>
    </source>
</evidence>
<dbReference type="InterPro" id="IPR013210">
    <property type="entry name" value="LRR_N_plant-typ"/>
</dbReference>
<dbReference type="Pfam" id="PF07714">
    <property type="entry name" value="PK_Tyr_Ser-Thr"/>
    <property type="match status" value="1"/>
</dbReference>
<dbReference type="Gene3D" id="1.10.510.10">
    <property type="entry name" value="Transferase(Phosphotransferase) domain 1"/>
    <property type="match status" value="1"/>
</dbReference>
<dbReference type="InterPro" id="IPR011009">
    <property type="entry name" value="Kinase-like_dom_sf"/>
</dbReference>
<evidence type="ECO:0000256" key="2">
    <source>
        <dbReference type="ARBA" id="ARBA00022553"/>
    </source>
</evidence>
<dbReference type="InterPro" id="IPR017441">
    <property type="entry name" value="Protein_kinase_ATP_BS"/>
</dbReference>
<dbReference type="InterPro" id="IPR032675">
    <property type="entry name" value="LRR_dom_sf"/>
</dbReference>
<dbReference type="FunFam" id="1.10.510.10:FF:000585">
    <property type="entry name" value="Probable inactive receptor kinase At1g48480"/>
    <property type="match status" value="1"/>
</dbReference>
<dbReference type="Proteomes" id="UP001558713">
    <property type="component" value="Unassembled WGS sequence"/>
</dbReference>
<keyword evidence="16" id="KW-0418">Kinase</keyword>
<dbReference type="InterPro" id="IPR001245">
    <property type="entry name" value="Ser-Thr/Tyr_kinase_cat_dom"/>
</dbReference>
<evidence type="ECO:0000256" key="4">
    <source>
        <dbReference type="ARBA" id="ARBA00022692"/>
    </source>
</evidence>
<evidence type="ECO:0000256" key="11">
    <source>
        <dbReference type="ARBA" id="ARBA00023170"/>
    </source>
</evidence>
<evidence type="ECO:0000256" key="5">
    <source>
        <dbReference type="ARBA" id="ARBA00022729"/>
    </source>
</evidence>
<dbReference type="CDD" id="cd14066">
    <property type="entry name" value="STKc_IRAK"/>
    <property type="match status" value="1"/>
</dbReference>
<dbReference type="FunFam" id="3.80.10.10:FF:000234">
    <property type="entry name" value="Probable inactive receptor kinase RLK902"/>
    <property type="match status" value="1"/>
</dbReference>
<feature type="signal peptide" evidence="14">
    <location>
        <begin position="1"/>
        <end position="28"/>
    </location>
</feature>
<dbReference type="GO" id="GO:0016020">
    <property type="term" value="C:membrane"/>
    <property type="evidence" value="ECO:0007669"/>
    <property type="project" value="UniProtKB-SubCell"/>
</dbReference>
<feature type="transmembrane region" description="Helical" evidence="13">
    <location>
        <begin position="265"/>
        <end position="288"/>
    </location>
</feature>
<keyword evidence="8 12" id="KW-0067">ATP-binding</keyword>
<dbReference type="GO" id="GO:0005524">
    <property type="term" value="F:ATP binding"/>
    <property type="evidence" value="ECO:0007669"/>
    <property type="project" value="UniProtKB-UniRule"/>
</dbReference>
<sequence>MRLFSSTMDTSLCIFFSILLLSFPLPSIQDLAADKSALLSLRSAVGGRTFLWDIKQTSPCNWTGVACDGGRVTALRLPGVALSGQIPEGIFGNLTQLRTLSLRLNALTGTLPLDLGSCSDLRRLYLQGNRFTGEIPEVLFSLSNLVRLNLAENDFTGEISSGFKNLTRLKTLYLENNKLSGSVLGLDLPLDQFNVSNNLLNGSIPKSLQKFDSDSFVGTSLCGKPLGICSNEGTMPSQPISVGNIPGTIEGSNEKKKRKNFSGGAIAGIVIGCVVGFFLIVLILMVLFRRKGNERTRAVDIATFKQHEVEIPGEKTAVEAPENSGYGNEYSPATMKAVEVNSSGMKKLVFFGNATKVFDLEDLLRASAEVLGKGTFGTAYKAVLDSVTLVAVKRLKDVTMADREFKEKIEVVGAMDHENLVPLRAYYYSGDEKLLVYDFMPMGSLSALLHGNKGAGRPPLNWEIRSLIALGAARGLDYLHSQDPLSSHGNVKSSNILLTNSHDARVSDFGLAQLVSASSTTPNRVTGYRAPEVTDPRRVSQKADVYSFGVVLLELLTGKAPSNSVMNEEGMDLARWVHSVAREEWRSEVYDSELISSETEVSLEEEMAEMLQLGIDCTEQHPDKRPEMVEVVRRIQELRQSSSDRVG</sequence>
<keyword evidence="11 16" id="KW-0675">Receptor</keyword>
<keyword evidence="10 13" id="KW-0472">Membrane</keyword>
<reference evidence="16 17" key="1">
    <citation type="submission" date="2024-04" db="EMBL/GenBank/DDBJ databases">
        <title>Genome assembly C_amara_ONT_v2.</title>
        <authorList>
            <person name="Yant L."/>
            <person name="Moore C."/>
            <person name="Slenker M."/>
        </authorList>
    </citation>
    <scope>NUCLEOTIDE SEQUENCE [LARGE SCALE GENOMIC DNA]</scope>
    <source>
        <tissue evidence="16">Leaf</tissue>
    </source>
</reference>
<proteinExistence type="predicted"/>
<evidence type="ECO:0000256" key="13">
    <source>
        <dbReference type="SAM" id="Phobius"/>
    </source>
</evidence>
<dbReference type="Pfam" id="PF13855">
    <property type="entry name" value="LRR_8"/>
    <property type="match status" value="1"/>
</dbReference>
<evidence type="ECO:0000256" key="9">
    <source>
        <dbReference type="ARBA" id="ARBA00022989"/>
    </source>
</evidence>
<gene>
    <name evidence="16" type="ORF">V5N11_018825</name>
</gene>